<evidence type="ECO:0000313" key="2">
    <source>
        <dbReference type="Proteomes" id="UP001521150"/>
    </source>
</evidence>
<dbReference type="EMBL" id="JAJVCN010000003">
    <property type="protein sequence ID" value="MCE7008102.1"/>
    <property type="molecule type" value="Genomic_DNA"/>
</dbReference>
<dbReference type="Proteomes" id="UP001521150">
    <property type="component" value="Unassembled WGS sequence"/>
</dbReference>
<keyword evidence="2" id="KW-1185">Reference proteome</keyword>
<organism evidence="1 2">
    <name type="scientific">Kibdelosporangium philippinense</name>
    <dbReference type="NCBI Taxonomy" id="211113"/>
    <lineage>
        <taxon>Bacteria</taxon>
        <taxon>Bacillati</taxon>
        <taxon>Actinomycetota</taxon>
        <taxon>Actinomycetes</taxon>
        <taxon>Pseudonocardiales</taxon>
        <taxon>Pseudonocardiaceae</taxon>
        <taxon>Kibdelosporangium</taxon>
    </lineage>
</organism>
<reference evidence="1 2" key="1">
    <citation type="submission" date="2021-12" db="EMBL/GenBank/DDBJ databases">
        <title>Genome sequence of Kibdelosporangium philippinense ATCC 49844.</title>
        <authorList>
            <person name="Fedorov E.A."/>
            <person name="Omeragic M."/>
            <person name="Shalygina K.F."/>
            <person name="Maclea K.S."/>
        </authorList>
    </citation>
    <scope>NUCLEOTIDE SEQUENCE [LARGE SCALE GENOMIC DNA]</scope>
    <source>
        <strain evidence="1 2">ATCC 49844</strain>
    </source>
</reference>
<dbReference type="RefSeq" id="WP_233729636.1">
    <property type="nucleotide sequence ID" value="NZ_JAJVCN010000003.1"/>
</dbReference>
<proteinExistence type="predicted"/>
<protein>
    <submittedName>
        <fullName evidence="1">Uncharacterized protein</fullName>
    </submittedName>
</protein>
<evidence type="ECO:0000313" key="1">
    <source>
        <dbReference type="EMBL" id="MCE7008102.1"/>
    </source>
</evidence>
<comment type="caution">
    <text evidence="1">The sequence shown here is derived from an EMBL/GenBank/DDBJ whole genome shotgun (WGS) entry which is preliminary data.</text>
</comment>
<accession>A0ABS8ZKM2</accession>
<sequence length="47" mass="5447">MLDEALALDLRRPQDYFHRIWSLSFRATELAETAVPSKTDDVTEPQL</sequence>
<gene>
    <name evidence="1" type="ORF">LWC34_35560</name>
</gene>
<name>A0ABS8ZKM2_9PSEU</name>